<dbReference type="SUPFAM" id="SSF46689">
    <property type="entry name" value="Homeodomain-like"/>
    <property type="match status" value="1"/>
</dbReference>
<keyword evidence="5" id="KW-0902">Two-component regulatory system</keyword>
<dbReference type="PROSITE" id="PS01124">
    <property type="entry name" value="HTH_ARAC_FAMILY_2"/>
    <property type="match status" value="1"/>
</dbReference>
<feature type="domain" description="Response regulatory" evidence="12">
    <location>
        <begin position="4"/>
        <end position="121"/>
    </location>
</feature>
<dbReference type="STRING" id="180332.GCA_000797495_00544"/>
<dbReference type="Gene3D" id="3.40.50.2300">
    <property type="match status" value="1"/>
</dbReference>
<evidence type="ECO:0000256" key="4">
    <source>
        <dbReference type="ARBA" id="ARBA00022553"/>
    </source>
</evidence>
<dbReference type="Pfam" id="PF12833">
    <property type="entry name" value="HTH_18"/>
    <property type="match status" value="1"/>
</dbReference>
<evidence type="ECO:0000313" key="14">
    <source>
        <dbReference type="Proteomes" id="UP000306509"/>
    </source>
</evidence>
<evidence type="ECO:0000256" key="8">
    <source>
        <dbReference type="ARBA" id="ARBA00023163"/>
    </source>
</evidence>
<keyword evidence="6" id="KW-0805">Transcription regulation</keyword>
<name>A0A4U8QAL3_9FIRM</name>
<evidence type="ECO:0000256" key="2">
    <source>
        <dbReference type="ARBA" id="ARBA00018672"/>
    </source>
</evidence>
<comment type="subcellular location">
    <subcellularLocation>
        <location evidence="1">Cytoplasm</location>
    </subcellularLocation>
</comment>
<dbReference type="CDD" id="cd17536">
    <property type="entry name" value="REC_YesN-like"/>
    <property type="match status" value="1"/>
</dbReference>
<dbReference type="PANTHER" id="PTHR42713">
    <property type="entry name" value="HISTIDINE KINASE-RELATED"/>
    <property type="match status" value="1"/>
</dbReference>
<dbReference type="GO" id="GO:0043565">
    <property type="term" value="F:sequence-specific DNA binding"/>
    <property type="evidence" value="ECO:0007669"/>
    <property type="project" value="InterPro"/>
</dbReference>
<dbReference type="RefSeq" id="WP_138001977.1">
    <property type="nucleotide sequence ID" value="NZ_QGQD01000023.1"/>
</dbReference>
<feature type="modified residue" description="4-aspartylphosphate" evidence="10">
    <location>
        <position position="56"/>
    </location>
</feature>
<keyword evidence="4 10" id="KW-0597">Phosphoprotein</keyword>
<dbReference type="Proteomes" id="UP000306509">
    <property type="component" value="Unassembled WGS sequence"/>
</dbReference>
<dbReference type="Pfam" id="PF00072">
    <property type="entry name" value="Response_reg"/>
    <property type="match status" value="1"/>
</dbReference>
<evidence type="ECO:0000313" key="13">
    <source>
        <dbReference type="EMBL" id="TLD02075.1"/>
    </source>
</evidence>
<reference evidence="13 14" key="1">
    <citation type="journal article" date="2019" name="Anaerobe">
        <title>Detection of Robinsoniella peoriensis in multiple bone samples of a trauma patient.</title>
        <authorList>
            <person name="Schrottner P."/>
            <person name="Hartwich K."/>
            <person name="Bunk B."/>
            <person name="Schober I."/>
            <person name="Helbig S."/>
            <person name="Rudolph W.W."/>
            <person name="Gunzer F."/>
        </authorList>
    </citation>
    <scope>NUCLEOTIDE SEQUENCE [LARGE SCALE GENOMIC DNA]</scope>
    <source>
        <strain evidence="13 14">DSM 106044</strain>
    </source>
</reference>
<dbReference type="GO" id="GO:0000160">
    <property type="term" value="P:phosphorelay signal transduction system"/>
    <property type="evidence" value="ECO:0007669"/>
    <property type="project" value="UniProtKB-KW"/>
</dbReference>
<evidence type="ECO:0000256" key="6">
    <source>
        <dbReference type="ARBA" id="ARBA00023015"/>
    </source>
</evidence>
<evidence type="ECO:0000256" key="7">
    <source>
        <dbReference type="ARBA" id="ARBA00023125"/>
    </source>
</evidence>
<keyword evidence="8" id="KW-0804">Transcription</keyword>
<keyword evidence="3" id="KW-0963">Cytoplasm</keyword>
<evidence type="ECO:0000256" key="5">
    <source>
        <dbReference type="ARBA" id="ARBA00023012"/>
    </source>
</evidence>
<comment type="caution">
    <text evidence="13">The sequence shown here is derived from an EMBL/GenBank/DDBJ whole genome shotgun (WGS) entry which is preliminary data.</text>
</comment>
<evidence type="ECO:0000256" key="10">
    <source>
        <dbReference type="PROSITE-ProRule" id="PRU00169"/>
    </source>
</evidence>
<dbReference type="GO" id="GO:0003700">
    <property type="term" value="F:DNA-binding transcription factor activity"/>
    <property type="evidence" value="ECO:0007669"/>
    <property type="project" value="InterPro"/>
</dbReference>
<keyword evidence="7" id="KW-0238">DNA-binding</keyword>
<accession>A0A4U8QAL3</accession>
<dbReference type="InterPro" id="IPR011006">
    <property type="entry name" value="CheY-like_superfamily"/>
</dbReference>
<dbReference type="SMART" id="SM00448">
    <property type="entry name" value="REC"/>
    <property type="match status" value="1"/>
</dbReference>
<evidence type="ECO:0000256" key="1">
    <source>
        <dbReference type="ARBA" id="ARBA00004496"/>
    </source>
</evidence>
<sequence length="511" mass="59458">MSYKVLLVDDESIYLDYLSQIIDWDAMKCSICGYAKDGEEALQVIQKEIPDIIFMDINMSRMNGLEACEAIKSWSLESRVIIMTAYDEFSFAHQAIKLNVFDYLLKPFDGEELQEALGKCIEDIETSKKNKQMQQELFLRGIIEFQPDLDIINGEIAQTGSPSLVTMVKIRKGYANYNLSVIRNLLNHYLNCIGIENYCLRNDGSCITLVHVMNSGERSMDEIKISYAKLLKDEAAYMLDSVAMGNIVPGLDQLQNSYKQAQMVFENSIKVNEKIACFSDIQNLSKEVTFYSTQDVNLLIKYFEMREYAKVDTIIEKMFGLSENQMFSFQYVISIYHALSIGVRSYFHYNKENQLSDYMQTQECIITELKDCFSCHQVKDIIKNYVYEMLTDCTYIQISSKKEILVTKIEKYLQSHYSEANLSVSNIAENLFFENSYIRRVFKTQTGRTIMQRLEEIRIEKAKELLRDDQYRCSEVAEMTGFSDQFYFSKRFKLFCNCTPSEYQSGSMQRR</sequence>
<evidence type="ECO:0000259" key="11">
    <source>
        <dbReference type="PROSITE" id="PS01124"/>
    </source>
</evidence>
<dbReference type="AlphaFoldDB" id="A0A4U8QAL3"/>
<dbReference type="SMART" id="SM00342">
    <property type="entry name" value="HTH_ARAC"/>
    <property type="match status" value="1"/>
</dbReference>
<gene>
    <name evidence="13" type="ORF">DSM106044_01112</name>
</gene>
<organism evidence="13 14">
    <name type="scientific">Robinsoniella peoriensis</name>
    <dbReference type="NCBI Taxonomy" id="180332"/>
    <lineage>
        <taxon>Bacteria</taxon>
        <taxon>Bacillati</taxon>
        <taxon>Bacillota</taxon>
        <taxon>Clostridia</taxon>
        <taxon>Lachnospirales</taxon>
        <taxon>Lachnospiraceae</taxon>
        <taxon>Robinsoniella</taxon>
    </lineage>
</organism>
<evidence type="ECO:0000256" key="3">
    <source>
        <dbReference type="ARBA" id="ARBA00022490"/>
    </source>
</evidence>
<dbReference type="InterPro" id="IPR051552">
    <property type="entry name" value="HptR"/>
</dbReference>
<evidence type="ECO:0000256" key="9">
    <source>
        <dbReference type="ARBA" id="ARBA00024867"/>
    </source>
</evidence>
<protein>
    <recommendedName>
        <fullName evidence="2">Stage 0 sporulation protein A homolog</fullName>
    </recommendedName>
</protein>
<comment type="function">
    <text evidence="9">May play the central regulatory role in sporulation. It may be an element of the effector pathway responsible for the activation of sporulation genes in response to nutritional stress. Spo0A may act in concert with spo0H (a sigma factor) to control the expression of some genes that are critical to the sporulation process.</text>
</comment>
<dbReference type="SUPFAM" id="SSF52172">
    <property type="entry name" value="CheY-like"/>
    <property type="match status" value="1"/>
</dbReference>
<dbReference type="Gene3D" id="1.10.10.60">
    <property type="entry name" value="Homeodomain-like"/>
    <property type="match status" value="2"/>
</dbReference>
<feature type="domain" description="HTH araC/xylS-type" evidence="11">
    <location>
        <begin position="407"/>
        <end position="506"/>
    </location>
</feature>
<dbReference type="EMBL" id="QGQD01000023">
    <property type="protein sequence ID" value="TLD02075.1"/>
    <property type="molecule type" value="Genomic_DNA"/>
</dbReference>
<dbReference type="InterPro" id="IPR018060">
    <property type="entry name" value="HTH_AraC"/>
</dbReference>
<dbReference type="PROSITE" id="PS50110">
    <property type="entry name" value="RESPONSE_REGULATORY"/>
    <property type="match status" value="1"/>
</dbReference>
<dbReference type="InterPro" id="IPR009057">
    <property type="entry name" value="Homeodomain-like_sf"/>
</dbReference>
<dbReference type="InterPro" id="IPR001789">
    <property type="entry name" value="Sig_transdc_resp-reg_receiver"/>
</dbReference>
<proteinExistence type="predicted"/>
<keyword evidence="14" id="KW-1185">Reference proteome</keyword>
<dbReference type="GO" id="GO:0005737">
    <property type="term" value="C:cytoplasm"/>
    <property type="evidence" value="ECO:0007669"/>
    <property type="project" value="UniProtKB-SubCell"/>
</dbReference>
<evidence type="ECO:0000259" key="12">
    <source>
        <dbReference type="PROSITE" id="PS50110"/>
    </source>
</evidence>
<dbReference type="PANTHER" id="PTHR42713:SF3">
    <property type="entry name" value="TRANSCRIPTIONAL REGULATORY PROTEIN HPTR"/>
    <property type="match status" value="1"/>
</dbReference>